<dbReference type="AlphaFoldDB" id="A0AAJ0UCP5"/>
<accession>A0AAJ0UCP5</accession>
<proteinExistence type="predicted"/>
<gene>
    <name evidence="1" type="ORF">CCR82_00720</name>
</gene>
<dbReference type="EMBL" id="NHSF01000008">
    <property type="protein sequence ID" value="MBK5929095.1"/>
    <property type="molecule type" value="Genomic_DNA"/>
</dbReference>
<comment type="caution">
    <text evidence="1">The sequence shown here is derived from an EMBL/GenBank/DDBJ whole genome shotgun (WGS) entry which is preliminary data.</text>
</comment>
<reference evidence="1" key="2">
    <citation type="journal article" date="2020" name="Microorganisms">
        <title>Osmotic Adaptation and Compatible Solute Biosynthesis of Phototrophic Bacteria as Revealed from Genome Analyses.</title>
        <authorList>
            <person name="Imhoff J.F."/>
            <person name="Rahn T."/>
            <person name="Kunzel S."/>
            <person name="Keller A."/>
            <person name="Neulinger S.C."/>
        </authorList>
    </citation>
    <scope>NUCLEOTIDE SEQUENCE</scope>
    <source>
        <strain evidence="1">DSM 4395</strain>
    </source>
</reference>
<evidence type="ECO:0000313" key="2">
    <source>
        <dbReference type="Proteomes" id="UP001296967"/>
    </source>
</evidence>
<dbReference type="Proteomes" id="UP001296967">
    <property type="component" value="Unassembled WGS sequence"/>
</dbReference>
<evidence type="ECO:0000313" key="1">
    <source>
        <dbReference type="EMBL" id="MBK5929095.1"/>
    </source>
</evidence>
<protein>
    <submittedName>
        <fullName evidence="1">Uncharacterized protein</fullName>
    </submittedName>
</protein>
<name>A0AAJ0UCP5_HALSE</name>
<dbReference type="RefSeq" id="WP_201243287.1">
    <property type="nucleotide sequence ID" value="NZ_NHSF01000008.1"/>
</dbReference>
<keyword evidence="2" id="KW-1185">Reference proteome</keyword>
<sequence>MQTWADQLHDKLLETQQQAQQAREAEQDRKRQTYSIRCVPMAERLQNLIDAMPDDERARPRHMEFFRQLLRSKYVIRGRGNRASVSEIGPALKQLGWTRQREWLGAEQTYRTWWIPPEAQEN</sequence>
<reference evidence="1" key="1">
    <citation type="submission" date="2017-05" db="EMBL/GenBank/DDBJ databases">
        <authorList>
            <person name="Imhoff J.F."/>
            <person name="Rahn T."/>
            <person name="Kuenzel S."/>
            <person name="Neulinger S.C."/>
        </authorList>
    </citation>
    <scope>NUCLEOTIDE SEQUENCE</scope>
    <source>
        <strain evidence="1">DSM 4395</strain>
    </source>
</reference>
<organism evidence="1 2">
    <name type="scientific">Halochromatium salexigens</name>
    <name type="common">Chromatium salexigens</name>
    <dbReference type="NCBI Taxonomy" id="49447"/>
    <lineage>
        <taxon>Bacteria</taxon>
        <taxon>Pseudomonadati</taxon>
        <taxon>Pseudomonadota</taxon>
        <taxon>Gammaproteobacteria</taxon>
        <taxon>Chromatiales</taxon>
        <taxon>Chromatiaceae</taxon>
        <taxon>Halochromatium</taxon>
    </lineage>
</organism>